<dbReference type="SUPFAM" id="SSF56784">
    <property type="entry name" value="HAD-like"/>
    <property type="match status" value="1"/>
</dbReference>
<dbReference type="Gene3D" id="3.40.50.1000">
    <property type="entry name" value="HAD superfamily/HAD-like"/>
    <property type="match status" value="1"/>
</dbReference>
<dbReference type="PANTHER" id="PTHR46470:SF4">
    <property type="entry name" value="5-AMINO-6-(5-PHOSPHO-D-RIBITYLAMINO)URACIL PHOSPHATASE YIGB"/>
    <property type="match status" value="1"/>
</dbReference>
<dbReference type="AlphaFoldDB" id="A0A385SS14"/>
<reference evidence="5" key="1">
    <citation type="submission" date="2018-09" db="EMBL/GenBank/DDBJ databases">
        <title>Chryseolinea sp. KIS68-18 isolated from soil.</title>
        <authorList>
            <person name="Weon H.-Y."/>
            <person name="Kwon S.-W."/>
            <person name="Lee S.A."/>
        </authorList>
    </citation>
    <scope>NUCLEOTIDE SEQUENCE [LARGE SCALE GENOMIC DNA]</scope>
    <source>
        <strain evidence="5">KIS68-18</strain>
    </source>
</reference>
<dbReference type="SFLD" id="SFLDS00003">
    <property type="entry name" value="Haloacid_Dehalogenase"/>
    <property type="match status" value="1"/>
</dbReference>
<evidence type="ECO:0000313" key="5">
    <source>
        <dbReference type="Proteomes" id="UP000266183"/>
    </source>
</evidence>
<dbReference type="InterPro" id="IPR023214">
    <property type="entry name" value="HAD_sf"/>
</dbReference>
<dbReference type="OrthoDB" id="9797415at2"/>
<protein>
    <submittedName>
        <fullName evidence="4">HAD family hydrolase</fullName>
    </submittedName>
</protein>
<dbReference type="EMBL" id="CP032382">
    <property type="protein sequence ID" value="AYB33101.1"/>
    <property type="molecule type" value="Genomic_DNA"/>
</dbReference>
<keyword evidence="5" id="KW-1185">Reference proteome</keyword>
<dbReference type="PANTHER" id="PTHR46470">
    <property type="entry name" value="N-ACYLNEURAMINATE-9-PHOSPHATASE"/>
    <property type="match status" value="1"/>
</dbReference>
<dbReference type="InterPro" id="IPR006439">
    <property type="entry name" value="HAD-SF_hydro_IA"/>
</dbReference>
<comment type="cofactor">
    <cofactor evidence="1">
        <name>Mg(2+)</name>
        <dbReference type="ChEBI" id="CHEBI:18420"/>
    </cofactor>
</comment>
<evidence type="ECO:0000313" key="4">
    <source>
        <dbReference type="EMBL" id="AYB33101.1"/>
    </source>
</evidence>
<name>A0A385SS14_9BACT</name>
<dbReference type="InterPro" id="IPR036412">
    <property type="entry name" value="HAD-like_sf"/>
</dbReference>
<dbReference type="NCBIfam" id="TIGR01549">
    <property type="entry name" value="HAD-SF-IA-v1"/>
    <property type="match status" value="1"/>
</dbReference>
<proteinExistence type="predicted"/>
<dbReference type="Gene3D" id="1.10.150.660">
    <property type="match status" value="1"/>
</dbReference>
<dbReference type="Proteomes" id="UP000266183">
    <property type="component" value="Chromosome"/>
</dbReference>
<dbReference type="SFLD" id="SFLDG01129">
    <property type="entry name" value="C1.5:_HAD__Beta-PGM__Phosphata"/>
    <property type="match status" value="1"/>
</dbReference>
<dbReference type="RefSeq" id="WP_119756343.1">
    <property type="nucleotide sequence ID" value="NZ_CP032382.1"/>
</dbReference>
<keyword evidence="3" id="KW-0460">Magnesium</keyword>
<dbReference type="GO" id="GO:0016787">
    <property type="term" value="F:hydrolase activity"/>
    <property type="evidence" value="ECO:0007669"/>
    <property type="project" value="UniProtKB-KW"/>
</dbReference>
<dbReference type="Pfam" id="PF13419">
    <property type="entry name" value="HAD_2"/>
    <property type="match status" value="1"/>
</dbReference>
<evidence type="ECO:0000256" key="1">
    <source>
        <dbReference type="ARBA" id="ARBA00001946"/>
    </source>
</evidence>
<organism evidence="4 5">
    <name type="scientific">Chryseolinea soli</name>
    <dbReference type="NCBI Taxonomy" id="2321403"/>
    <lineage>
        <taxon>Bacteria</taxon>
        <taxon>Pseudomonadati</taxon>
        <taxon>Bacteroidota</taxon>
        <taxon>Cytophagia</taxon>
        <taxon>Cytophagales</taxon>
        <taxon>Fulvivirgaceae</taxon>
        <taxon>Chryseolinea</taxon>
    </lineage>
</organism>
<accession>A0A385SS14</accession>
<gene>
    <name evidence="4" type="ORF">D4L85_22075</name>
</gene>
<dbReference type="GO" id="GO:0044281">
    <property type="term" value="P:small molecule metabolic process"/>
    <property type="evidence" value="ECO:0007669"/>
    <property type="project" value="UniProtKB-ARBA"/>
</dbReference>
<keyword evidence="2 4" id="KW-0378">Hydrolase</keyword>
<evidence type="ECO:0000256" key="2">
    <source>
        <dbReference type="ARBA" id="ARBA00022801"/>
    </source>
</evidence>
<dbReference type="InterPro" id="IPR041492">
    <property type="entry name" value="HAD_2"/>
</dbReference>
<dbReference type="InterPro" id="IPR051400">
    <property type="entry name" value="HAD-like_hydrolase"/>
</dbReference>
<sequence length="212" mass="24258">MAKVVFFDVANTLLEKPAVYLAIQRVLKEHGFETDIKEIILKHKLLSEVIEFPDRTSSAFYTGFNKDLLYMLGIIPSDHLLSEIFKACTYLPWVPFADTSILKKLDLPLGIISNWNSSLEEKLTEHFQVSFQWILGSEKEQIRKPQRAFYERVIDRSGFDAQDMVYIGDSIKLDVEPAQSLGIKAILIDRIGAYPNASVRRITSLEDLPKHL</sequence>
<dbReference type="KEGG" id="chk:D4L85_22075"/>
<evidence type="ECO:0000256" key="3">
    <source>
        <dbReference type="ARBA" id="ARBA00022842"/>
    </source>
</evidence>